<accession>A0A645DUA6</accession>
<dbReference type="InterPro" id="IPR011856">
    <property type="entry name" value="tRNA_endonuc-like_dom_sf"/>
</dbReference>
<sequence length="216" mass="24815">MRQLDRQINAQFYERAALSKNKSAMLLKGEKPRPGDAVSADEEIRNPLVLEFLNLKDEYSESDLEAALIRYLEAFLLELGDDFAFVARQRRLRIGHEWFRVDLLFFHRRLRCLVIIDLKIGGLVHADVGQMNLYCNYAREHWMKPGEHPPVGLILCTDKDDALARYAMDGLGSKMLVREYLTALPKESALAAELARTRDLLERQAELRRATRGKSA</sequence>
<reference evidence="2" key="1">
    <citation type="submission" date="2019-08" db="EMBL/GenBank/DDBJ databases">
        <authorList>
            <person name="Kucharzyk K."/>
            <person name="Murdoch R.W."/>
            <person name="Higgins S."/>
            <person name="Loffler F."/>
        </authorList>
    </citation>
    <scope>NUCLEOTIDE SEQUENCE</scope>
</reference>
<dbReference type="EC" id="3.1.-.-" evidence="2"/>
<comment type="caution">
    <text evidence="2">The sequence shown here is derived from an EMBL/GenBank/DDBJ whole genome shotgun (WGS) entry which is preliminary data.</text>
</comment>
<dbReference type="PANTHER" id="PTHR30547:SF5">
    <property type="entry name" value="NUCLEASE YHCG-RELATED"/>
    <property type="match status" value="1"/>
</dbReference>
<protein>
    <submittedName>
        <fullName evidence="2">Putative nuclease YhcG</fullName>
        <ecNumber evidence="2">3.1.-.-</ecNumber>
    </submittedName>
</protein>
<dbReference type="AlphaFoldDB" id="A0A645DUA6"/>
<dbReference type="InterPro" id="IPR009362">
    <property type="entry name" value="YhcG_C"/>
</dbReference>
<organism evidence="2">
    <name type="scientific">bioreactor metagenome</name>
    <dbReference type="NCBI Taxonomy" id="1076179"/>
    <lineage>
        <taxon>unclassified sequences</taxon>
        <taxon>metagenomes</taxon>
        <taxon>ecological metagenomes</taxon>
    </lineage>
</organism>
<dbReference type="Gene3D" id="3.40.1350.10">
    <property type="match status" value="1"/>
</dbReference>
<feature type="domain" description="YhcG PDDEXK nuclease" evidence="1">
    <location>
        <begin position="42"/>
        <end position="190"/>
    </location>
</feature>
<keyword evidence="2" id="KW-0378">Hydrolase</keyword>
<dbReference type="PANTHER" id="PTHR30547">
    <property type="entry name" value="UNCHARACTERIZED PROTEIN YHCG-RELATED"/>
    <property type="match status" value="1"/>
</dbReference>
<evidence type="ECO:0000259" key="1">
    <source>
        <dbReference type="Pfam" id="PF06250"/>
    </source>
</evidence>
<dbReference type="EMBL" id="VSSQ01039622">
    <property type="protein sequence ID" value="MPM92718.1"/>
    <property type="molecule type" value="Genomic_DNA"/>
</dbReference>
<gene>
    <name evidence="2" type="primary">yhcG_10</name>
    <name evidence="2" type="ORF">SDC9_139854</name>
</gene>
<name>A0A645DUA6_9ZZZZ</name>
<dbReference type="GO" id="GO:0003676">
    <property type="term" value="F:nucleic acid binding"/>
    <property type="evidence" value="ECO:0007669"/>
    <property type="project" value="InterPro"/>
</dbReference>
<evidence type="ECO:0000313" key="2">
    <source>
        <dbReference type="EMBL" id="MPM92718.1"/>
    </source>
</evidence>
<dbReference type="Pfam" id="PF06250">
    <property type="entry name" value="YhcG_C"/>
    <property type="match status" value="1"/>
</dbReference>
<dbReference type="GO" id="GO:0016787">
    <property type="term" value="F:hydrolase activity"/>
    <property type="evidence" value="ECO:0007669"/>
    <property type="project" value="UniProtKB-KW"/>
</dbReference>
<dbReference type="InterPro" id="IPR053148">
    <property type="entry name" value="PD-DEXK-like_domain"/>
</dbReference>
<proteinExistence type="predicted"/>